<dbReference type="RefSeq" id="WP_141295022.1">
    <property type="nucleotide sequence ID" value="NZ_BJMN01000011.1"/>
</dbReference>
<feature type="compositionally biased region" description="Basic and acidic residues" evidence="1">
    <location>
        <begin position="1"/>
        <end position="12"/>
    </location>
</feature>
<organism evidence="2 3">
    <name type="scientific">Streptomyces gardneri</name>
    <dbReference type="NCBI Taxonomy" id="66892"/>
    <lineage>
        <taxon>Bacteria</taxon>
        <taxon>Bacillati</taxon>
        <taxon>Actinomycetota</taxon>
        <taxon>Actinomycetes</taxon>
        <taxon>Kitasatosporales</taxon>
        <taxon>Streptomycetaceae</taxon>
        <taxon>Streptomyces</taxon>
    </lineage>
</organism>
<feature type="compositionally biased region" description="Basic and acidic residues" evidence="1">
    <location>
        <begin position="109"/>
        <end position="129"/>
    </location>
</feature>
<evidence type="ECO:0000313" key="2">
    <source>
        <dbReference type="EMBL" id="GEB56204.1"/>
    </source>
</evidence>
<gene>
    <name evidence="2" type="ORF">SGA01_18090</name>
</gene>
<protein>
    <submittedName>
        <fullName evidence="2">Uncharacterized protein</fullName>
    </submittedName>
</protein>
<dbReference type="Proteomes" id="UP000315226">
    <property type="component" value="Unassembled WGS sequence"/>
</dbReference>
<feature type="region of interest" description="Disordered" evidence="1">
    <location>
        <begin position="1"/>
        <end position="37"/>
    </location>
</feature>
<keyword evidence="3" id="KW-1185">Reference proteome</keyword>
<comment type="caution">
    <text evidence="2">The sequence shown here is derived from an EMBL/GenBank/DDBJ whole genome shotgun (WGS) entry which is preliminary data.</text>
</comment>
<sequence length="138" mass="14852">MSQEAAPERAVPEKSAPPSVPEQKDAGAPKGLLQQMEELMAALSADLSQLDADIQSTADRLDPEPPHPGAERDHSEHDHSEHDGSEREGSDPLGTDRRGTEGQGPENHGSQHDDTEHRENTGHGPDHRPTTGGPRPLF</sequence>
<dbReference type="OrthoDB" id="4259220at2"/>
<feature type="region of interest" description="Disordered" evidence="1">
    <location>
        <begin position="50"/>
        <end position="138"/>
    </location>
</feature>
<accession>A0A4Y3RFI7</accession>
<dbReference type="EMBL" id="BJMN01000011">
    <property type="protein sequence ID" value="GEB56204.1"/>
    <property type="molecule type" value="Genomic_DNA"/>
</dbReference>
<evidence type="ECO:0000313" key="3">
    <source>
        <dbReference type="Proteomes" id="UP000315226"/>
    </source>
</evidence>
<reference evidence="2 3" key="1">
    <citation type="submission" date="2019-06" db="EMBL/GenBank/DDBJ databases">
        <title>Whole genome shotgun sequence of Streptomyces gardneri NBRC 12865.</title>
        <authorList>
            <person name="Hosoyama A."/>
            <person name="Uohara A."/>
            <person name="Ohji S."/>
            <person name="Ichikawa N."/>
        </authorList>
    </citation>
    <scope>NUCLEOTIDE SEQUENCE [LARGE SCALE GENOMIC DNA]</scope>
    <source>
        <strain evidence="2 3">NBRC 12865</strain>
    </source>
</reference>
<dbReference type="AlphaFoldDB" id="A0A4Y3RFI7"/>
<proteinExistence type="predicted"/>
<evidence type="ECO:0000256" key="1">
    <source>
        <dbReference type="SAM" id="MobiDB-lite"/>
    </source>
</evidence>
<feature type="compositionally biased region" description="Basic and acidic residues" evidence="1">
    <location>
        <begin position="59"/>
        <end position="100"/>
    </location>
</feature>
<name>A0A4Y3RFI7_9ACTN</name>